<sequence>MKQLLFSVLAIFIFSSSIFAQSKKISFEDVVTNYSFYAKRIYGIRSMNDGLSYTTIEENGSQIVKYNYKTGKKVAVLLDLNKIEDAPIKSFSGYEFSANESKVLLKTKVHKIYRHSFTAEYYVYNFVTKKLEILSKNGPQQLATFSPDGNRIAFVRKNNLYVSTLYFGTEFKITKDGEFNKIINGAPDWVYEEEFGFNKAFAWSPDSKKLAYIKFDESKVKTFSFPMYKGSHPTFPEYKEYPGEYTYKYPKAGEANSEVSVHIYDIKKKNTIKVDIGEEKDQYIPRLRWTFSGSDLGVIRLNRRQDKLELLLANPFSGDTRLVYTDKNQRYIDESTYDYLTFLPNDKEFVVGCEKDGYMHLYLYDKLGGLVKKLTPGDYDVTQYYGYDSKRKVFYYQAAKRNAMQREVYATSYNGKKNYSIADKKGTNNAIFSKNFTYFIHTYTSVNTPVVTSLKDRKGKTLRVLEDNNKLNKKIAQYQMPTKEFFTFKNKEGVSLNGYMIKPSNFDKNKDYPLLMTQYSGPNSQQVLDKFNIDWYYYMAEKGYIVACVDPRGTGARGEEFRKCTYMDLGHLESDDQIDAAKYLGSLNYIDQKNIAIWGWSYGGFMSTLCLAKGADVFKAAIAIAPVTNWRFYDSVYTERYMRRPQENADGYDKNSPIYWAPKIKGKYLLCHGTADDNVHYQNSAELAEVLVQAGVQFQMMSYTNRNHSIYGGNTRNHLYRLFTNFLDENLK</sequence>
<reference evidence="1" key="1">
    <citation type="submission" date="2021-08" db="EMBL/GenBank/DDBJ databases">
        <title>Novel anaerobic bacterium isolated from sea squirt in East Sea, Republic of Korea.</title>
        <authorList>
            <person name="Nguyen T.H."/>
            <person name="Li Z."/>
            <person name="Lee Y.-J."/>
            <person name="Ko J."/>
            <person name="Kim S.-G."/>
        </authorList>
    </citation>
    <scope>NUCLEOTIDE SEQUENCE</scope>
    <source>
        <strain evidence="1">KCTC 25031</strain>
    </source>
</reference>
<proteinExistence type="predicted"/>
<evidence type="ECO:0000313" key="2">
    <source>
        <dbReference type="Proteomes" id="UP000826212"/>
    </source>
</evidence>
<keyword evidence="2" id="KW-1185">Reference proteome</keyword>
<name>A0AC61NQU9_9BACT</name>
<dbReference type="Proteomes" id="UP000826212">
    <property type="component" value="Chromosome"/>
</dbReference>
<protein>
    <submittedName>
        <fullName evidence="1">S9 family peptidase</fullName>
    </submittedName>
</protein>
<dbReference type="EMBL" id="CP081303">
    <property type="protein sequence ID" value="QZE13134.1"/>
    <property type="molecule type" value="Genomic_DNA"/>
</dbReference>
<accession>A0AC61NQU9</accession>
<gene>
    <name evidence="1" type="ORF">K4L44_11090</name>
</gene>
<organism evidence="1 2">
    <name type="scientific">Halosquirtibacter laminarini</name>
    <dbReference type="NCBI Taxonomy" id="3374600"/>
    <lineage>
        <taxon>Bacteria</taxon>
        <taxon>Pseudomonadati</taxon>
        <taxon>Bacteroidota</taxon>
        <taxon>Bacteroidia</taxon>
        <taxon>Marinilabiliales</taxon>
        <taxon>Prolixibacteraceae</taxon>
        <taxon>Halosquirtibacter</taxon>
    </lineage>
</organism>
<evidence type="ECO:0000313" key="1">
    <source>
        <dbReference type="EMBL" id="QZE13134.1"/>
    </source>
</evidence>